<evidence type="ECO:0000259" key="4">
    <source>
        <dbReference type="Pfam" id="PF11715"/>
    </source>
</evidence>
<dbReference type="GO" id="GO:0005643">
    <property type="term" value="C:nuclear pore"/>
    <property type="evidence" value="ECO:0007669"/>
    <property type="project" value="UniProtKB-ARBA"/>
</dbReference>
<feature type="domain" description="NUP160 middle TPR" evidence="7">
    <location>
        <begin position="1008"/>
        <end position="1259"/>
    </location>
</feature>
<dbReference type="InterPro" id="IPR056535">
    <property type="entry name" value="TPR_NUP160_M"/>
</dbReference>
<dbReference type="InterPro" id="IPR059141">
    <property type="entry name" value="Beta-prop_Nup120_160"/>
</dbReference>
<dbReference type="Pfam" id="PF17238">
    <property type="entry name" value="NUP160_helical_2"/>
    <property type="match status" value="1"/>
</dbReference>
<dbReference type="InterPro" id="IPR035192">
    <property type="entry name" value="NUP160_hel_plant"/>
</dbReference>
<dbReference type="Proteomes" id="UP000326939">
    <property type="component" value="Chromosome 1"/>
</dbReference>
<sequence>MSIRAGMEVPIIGTDSIKFIDVSVPDFGDDDLSTTTSATAASITIKTSLTEDYASSSIIGDPPLSFIWRIHKSQPKTLELLQLSANKDFPVTTWLRITFPHALCPFAYVCQNQSQMPAFSTTNPYLLYALTISGVVYLIKLRNISAYSSLPVLPRDEVTQFSLNDRYSSNSEPAAITSVAATAGCLAVGRIDGSVAHFQPGLLHHSTPGFVNELRDDSGIGRLWGFMSRGRMVGAVQDLVISEAHGLKLLFVLHSDGMLRVWNLSFHNKILSVTFARLWVGEFNEDASITPLAVLCRHDLKWTILIIFLIRSSMEKCKKKRRLRMVLIKLEKAFDGVLMEVLHFNGKGREDDISSLNGIKVHWCGWHLGCIIQKKSGIEEITLIESLSLLVVNWISVIGMHNAFEIRREMIHVYRLHCTLGDKTVLSVESSMQDIPLEEGGCIDVKLTSDKIWILKDNGLLSHKLFHIDMEDACCYTLQEEFVAEQLFQSSKLSSDDLLWTYSSMKENIVPFVSSIFIRRLLLPGVHHNGVLRSTLLDYHRHWTDMEFQSLTVDGLKKEGVSESPMSIFCHWKNFCAHYYHYWCKNNSPCGLLVQSAGAVCLVRKNSVSLFRDLENIEMIIDGSSDELVDLASFGLDLSNDEPEHGILLEVLRCIINMSQHLGKPASAVFYESLISTPIVSSEEIVPRFLKILETGYSSSVSSDHITDLGGSFAWEKELADRKSLRKFSIGMLLSLHTLSKKATSWSKVLNVIESYLQFLVPRRIIQKLNAEMSFDINNSILIQATSQIAKVIFESALDVLLFVSYLLKISGQINMLHDDTSRIQLEFIPMIQEIVSEWLIIHFLSTTPSESPSIEDFSSQLSSLQIDNKTDRRSWNEKLGKCDFTLAFILSQTFQTSSGDPSQPSSQCLPNPQEIVNLVRGFTSWIIWGKTGEESTSFLRRSSEIALILLRHGQYGAVEYLLTIVEANSRREKVSRSIQDNDGDWCILHHLLGCCLLAQARYGFQGVLKEKKVCEAIRCFFRASSGQGASKALQDLSQDAGLPNFGFDDCASSAAWKLHYYQWAMQIFEQYNISEGACQFALAALEQVDEALSLKDDSSGTDAINESDTTIRGRLWANVFKFTLDLNHLYDAYCAILSNPDEENKYICLRRFIIVLYERGSMKVLCNGQLPFNGLAEKIEQELAWKAERSEILAKPNPYKLLYAFEMHRHNWRRAASYMYQYSARLRTEVDLRDHQHMSLVLQERLNGLSAAINALHLVQSEYAWINPLSGGNTAYNDNFPSKKAKKLVKEHLTRSDVQAQRLQFYIDVEKLEKEFILTSAEYLLSLANVKWTFTGTEKAPSDLVDLLVETNLYEMAFTVLLKFWNGSGLNRELERVFSAMSLKCCPDKPGSSSTRMHGLLLTSSKEEIVVHGSTDMGPTSQNYQGNAQWETLELYLEKYRTFQSGLPATVAETLLRTDPQIELPLWLVHMFKESRRDRTWGMAGQVSNPASLFQLYVDYGRFTEATNLLLEYAESFASVRPSDLINRKKPFAAWFPYTTIERLWCQLEELSNLGHMVDHYRKLKSLLHGALQNHLKQVKVDSEDALSAAAC</sequence>
<dbReference type="Pfam" id="PF23347">
    <property type="entry name" value="TPR_Nup160_C"/>
    <property type="match status" value="1"/>
</dbReference>
<dbReference type="GO" id="GO:0017056">
    <property type="term" value="F:structural constituent of nuclear pore"/>
    <property type="evidence" value="ECO:0007669"/>
    <property type="project" value="TreeGrafter"/>
</dbReference>
<evidence type="ECO:0000313" key="8">
    <source>
        <dbReference type="EMBL" id="KAB5573355.1"/>
    </source>
</evidence>
<keyword evidence="2" id="KW-0813">Transport</keyword>
<dbReference type="Pfam" id="PF23354">
    <property type="entry name" value="TPR_NUP160_120_M"/>
    <property type="match status" value="1"/>
</dbReference>
<keyword evidence="9" id="KW-1185">Reference proteome</keyword>
<reference evidence="9" key="1">
    <citation type="journal article" date="2019" name="Gigascience">
        <title>De novo genome assembly of the endangered Acer yangbiense, a plant species with extremely small populations endemic to Yunnan Province, China.</title>
        <authorList>
            <person name="Yang J."/>
            <person name="Wariss H.M."/>
            <person name="Tao L."/>
            <person name="Zhang R."/>
            <person name="Yun Q."/>
            <person name="Hollingsworth P."/>
            <person name="Dao Z."/>
            <person name="Luo G."/>
            <person name="Guo H."/>
            <person name="Ma Y."/>
            <person name="Sun W."/>
        </authorList>
    </citation>
    <scope>NUCLEOTIDE SEQUENCE [LARGE SCALE GENOMIC DNA]</scope>
    <source>
        <strain evidence="9">cv. br00</strain>
    </source>
</reference>
<feature type="domain" description="NUP160 helical" evidence="5">
    <location>
        <begin position="635"/>
        <end position="828"/>
    </location>
</feature>
<dbReference type="EMBL" id="VDCV01000001">
    <property type="protein sequence ID" value="KAB5573355.1"/>
    <property type="molecule type" value="Genomic_DNA"/>
</dbReference>
<dbReference type="InterPro" id="IPR021717">
    <property type="entry name" value="Nucleoporin_Nup160"/>
</dbReference>
<evidence type="ECO:0000259" key="7">
    <source>
        <dbReference type="Pfam" id="PF23354"/>
    </source>
</evidence>
<comment type="caution">
    <text evidence="8">The sequence shown here is derived from an EMBL/GenBank/DDBJ whole genome shotgun (WGS) entry which is preliminary data.</text>
</comment>
<gene>
    <name evidence="8" type="ORF">DKX38_000549</name>
</gene>
<evidence type="ECO:0000259" key="6">
    <source>
        <dbReference type="Pfam" id="PF23347"/>
    </source>
</evidence>
<name>A0A5N5P127_9ROSI</name>
<accession>A0A5N5P127</accession>
<protein>
    <submittedName>
        <fullName evidence="8">Uncharacterized protein</fullName>
    </submittedName>
</protein>
<evidence type="ECO:0000259" key="5">
    <source>
        <dbReference type="Pfam" id="PF17238"/>
    </source>
</evidence>
<dbReference type="SUPFAM" id="SSF50978">
    <property type="entry name" value="WD40 repeat-like"/>
    <property type="match status" value="1"/>
</dbReference>
<dbReference type="InterPro" id="IPR036322">
    <property type="entry name" value="WD40_repeat_dom_sf"/>
</dbReference>
<feature type="domain" description="NUP160 C-terminal TPR" evidence="6">
    <location>
        <begin position="1310"/>
        <end position="1588"/>
    </location>
</feature>
<evidence type="ECO:0000256" key="2">
    <source>
        <dbReference type="ARBA" id="ARBA00022448"/>
    </source>
</evidence>
<dbReference type="Pfam" id="PF11715">
    <property type="entry name" value="Beta-prop_Nup120_160"/>
    <property type="match status" value="2"/>
</dbReference>
<comment type="subcellular location">
    <subcellularLocation>
        <location evidence="1">Nucleus</location>
    </subcellularLocation>
</comment>
<evidence type="ECO:0000313" key="9">
    <source>
        <dbReference type="Proteomes" id="UP000326939"/>
    </source>
</evidence>
<dbReference type="PANTHER" id="PTHR21286:SF0">
    <property type="entry name" value="NUCLEAR PORE COMPLEX PROTEIN NUP160"/>
    <property type="match status" value="1"/>
</dbReference>
<evidence type="ECO:0000256" key="1">
    <source>
        <dbReference type="ARBA" id="ARBA00004123"/>
    </source>
</evidence>
<feature type="domain" description="Nucleoporin Nup120/160 beta-propeller" evidence="4">
    <location>
        <begin position="411"/>
        <end position="618"/>
    </location>
</feature>
<organism evidence="8 9">
    <name type="scientific">Salix brachista</name>
    <dbReference type="NCBI Taxonomy" id="2182728"/>
    <lineage>
        <taxon>Eukaryota</taxon>
        <taxon>Viridiplantae</taxon>
        <taxon>Streptophyta</taxon>
        <taxon>Embryophyta</taxon>
        <taxon>Tracheophyta</taxon>
        <taxon>Spermatophyta</taxon>
        <taxon>Magnoliopsida</taxon>
        <taxon>eudicotyledons</taxon>
        <taxon>Gunneridae</taxon>
        <taxon>Pentapetalae</taxon>
        <taxon>rosids</taxon>
        <taxon>fabids</taxon>
        <taxon>Malpighiales</taxon>
        <taxon>Salicaceae</taxon>
        <taxon>Saliceae</taxon>
        <taxon>Salix</taxon>
    </lineage>
</organism>
<evidence type="ECO:0000256" key="3">
    <source>
        <dbReference type="ARBA" id="ARBA00023242"/>
    </source>
</evidence>
<feature type="domain" description="Nucleoporin Nup120/160 beta-propeller" evidence="4">
    <location>
        <begin position="65"/>
        <end position="274"/>
    </location>
</feature>
<proteinExistence type="predicted"/>
<dbReference type="PANTHER" id="PTHR21286">
    <property type="entry name" value="NUCLEAR PORE COMPLEX PROTEIN NUP160"/>
    <property type="match status" value="1"/>
</dbReference>
<dbReference type="InterPro" id="IPR056536">
    <property type="entry name" value="TPR_NUP160_C"/>
</dbReference>
<keyword evidence="3" id="KW-0539">Nucleus</keyword>